<keyword evidence="3" id="KW-1185">Reference proteome</keyword>
<evidence type="ECO:0000313" key="2">
    <source>
        <dbReference type="EMBL" id="KAB8297022.1"/>
    </source>
</evidence>
<protein>
    <submittedName>
        <fullName evidence="2">Uncharacterized protein</fullName>
    </submittedName>
</protein>
<proteinExistence type="predicted"/>
<feature type="region of interest" description="Disordered" evidence="1">
    <location>
        <begin position="282"/>
        <end position="303"/>
    </location>
</feature>
<dbReference type="Proteomes" id="UP000326757">
    <property type="component" value="Unassembled WGS sequence"/>
</dbReference>
<sequence>MPPPINKNIIWIDADKSLIKWIISSLVESGIQRALDSNKPPPKTLENGAWPAIRELLGALDDSEGLVVHNYEMRAFRNEFRDLVPSFKETQKQDLPPRPDFLPDHILPASMGLIDVKAITQATRELLDTMTEEKVCETKAARYARHVQEKTHREKLRTAYMQQQQKRRDLHPVILLYTEHLTSGNDSDRSNPCEKFAIYHADRKQFFHLGSRCWSDNKDGSNIDPESSQHSEPRQDVNCQEPIEKPPNFGENVKWNCHTECWCYEDGMIYYPSAKKFQNPLDGVLSDNQDGSNNQYSHREHPC</sequence>
<gene>
    <name evidence="2" type="ORF">EYC80_002420</name>
</gene>
<dbReference type="EMBL" id="VIGI01000008">
    <property type="protein sequence ID" value="KAB8297022.1"/>
    <property type="molecule type" value="Genomic_DNA"/>
</dbReference>
<evidence type="ECO:0000313" key="3">
    <source>
        <dbReference type="Proteomes" id="UP000326757"/>
    </source>
</evidence>
<accession>A0A5N6K3Q9</accession>
<dbReference type="OrthoDB" id="10491878at2759"/>
<dbReference type="AlphaFoldDB" id="A0A5N6K3Q9"/>
<organism evidence="2 3">
    <name type="scientific">Monilinia laxa</name>
    <name type="common">Brown rot fungus</name>
    <name type="synonym">Sclerotinia laxa</name>
    <dbReference type="NCBI Taxonomy" id="61186"/>
    <lineage>
        <taxon>Eukaryota</taxon>
        <taxon>Fungi</taxon>
        <taxon>Dikarya</taxon>
        <taxon>Ascomycota</taxon>
        <taxon>Pezizomycotina</taxon>
        <taxon>Leotiomycetes</taxon>
        <taxon>Helotiales</taxon>
        <taxon>Sclerotiniaceae</taxon>
        <taxon>Monilinia</taxon>
    </lineage>
</organism>
<feature type="compositionally biased region" description="Basic and acidic residues" evidence="1">
    <location>
        <begin position="218"/>
        <end position="235"/>
    </location>
</feature>
<feature type="region of interest" description="Disordered" evidence="1">
    <location>
        <begin position="218"/>
        <end position="245"/>
    </location>
</feature>
<reference evidence="2 3" key="1">
    <citation type="submission" date="2019-06" db="EMBL/GenBank/DDBJ databases">
        <title>Genome Sequence of the Brown Rot Fungal Pathogen Monilinia laxa.</title>
        <authorList>
            <person name="De Miccolis Angelini R.M."/>
            <person name="Landi L."/>
            <person name="Abate D."/>
            <person name="Pollastro S."/>
            <person name="Romanazzi G."/>
            <person name="Faretra F."/>
        </authorList>
    </citation>
    <scope>NUCLEOTIDE SEQUENCE [LARGE SCALE GENOMIC DNA]</scope>
    <source>
        <strain evidence="2 3">Mlax316</strain>
    </source>
</reference>
<name>A0A5N6K3Q9_MONLA</name>
<comment type="caution">
    <text evidence="2">The sequence shown here is derived from an EMBL/GenBank/DDBJ whole genome shotgun (WGS) entry which is preliminary data.</text>
</comment>
<feature type="compositionally biased region" description="Polar residues" evidence="1">
    <location>
        <begin position="286"/>
        <end position="296"/>
    </location>
</feature>
<evidence type="ECO:0000256" key="1">
    <source>
        <dbReference type="SAM" id="MobiDB-lite"/>
    </source>
</evidence>